<evidence type="ECO:0000313" key="2">
    <source>
        <dbReference type="Proteomes" id="UP001152422"/>
    </source>
</evidence>
<name>A0A9X4LAS9_9STAP</name>
<gene>
    <name evidence="1" type="ORF">M4L89_12250</name>
</gene>
<comment type="caution">
    <text evidence="1">The sequence shown here is derived from an EMBL/GenBank/DDBJ whole genome shotgun (WGS) entry which is preliminary data.</text>
</comment>
<accession>A0A9X4LAS9</accession>
<dbReference type="Proteomes" id="UP001152422">
    <property type="component" value="Unassembled WGS sequence"/>
</dbReference>
<dbReference type="EMBL" id="JAMBQA010000008">
    <property type="protein sequence ID" value="MDG0846999.1"/>
    <property type="molecule type" value="Genomic_DNA"/>
</dbReference>
<protein>
    <submittedName>
        <fullName evidence="1">Uncharacterized protein</fullName>
    </submittedName>
</protein>
<proteinExistence type="predicted"/>
<reference evidence="1" key="1">
    <citation type="submission" date="2022-05" db="EMBL/GenBank/DDBJ databases">
        <title>Comparative genomics of Staphylococcus equorum isolates.</title>
        <authorList>
            <person name="Luelf R.H."/>
        </authorList>
    </citation>
    <scope>NUCLEOTIDE SEQUENCE</scope>
    <source>
        <strain evidence="1">TMW 2.2497</strain>
    </source>
</reference>
<evidence type="ECO:0000313" key="1">
    <source>
        <dbReference type="EMBL" id="MDG0846999.1"/>
    </source>
</evidence>
<dbReference type="RefSeq" id="WP_277583532.1">
    <property type="nucleotide sequence ID" value="NZ_JAMBPY010000008.1"/>
</dbReference>
<dbReference type="Gene3D" id="3.70.10.10">
    <property type="match status" value="1"/>
</dbReference>
<organism evidence="1 2">
    <name type="scientific">Staphylococcus equorum</name>
    <dbReference type="NCBI Taxonomy" id="246432"/>
    <lineage>
        <taxon>Bacteria</taxon>
        <taxon>Bacillati</taxon>
        <taxon>Bacillota</taxon>
        <taxon>Bacilli</taxon>
        <taxon>Bacillales</taxon>
        <taxon>Staphylococcaceae</taxon>
        <taxon>Staphylococcus</taxon>
    </lineage>
</organism>
<sequence length="200" mass="23381">MSLEYTDTLKHFKKITNNKSIVSNPALKGVHHKKDVLLASDGFRILQVEVRGKDFEETVININDDSEIDVEYPNAERLFINDNEVEHVLFINEVEVLKLKKVLSFIKSLGIEKIDITNVDDNWYLEPAPMEDLNISLKHKFCSNQIGDQKKRSFKTKYLLDAVEFIRSTKESTQFHMTENYLRPVQFKSYDYTYLLAPCR</sequence>
<keyword evidence="2" id="KW-1185">Reference proteome</keyword>
<dbReference type="AlphaFoldDB" id="A0A9X4LAS9"/>